<dbReference type="RefSeq" id="WP_134131644.1">
    <property type="nucleotide sequence ID" value="NZ_SODU01000003.1"/>
</dbReference>
<dbReference type="Proteomes" id="UP000295060">
    <property type="component" value="Unassembled WGS sequence"/>
</dbReference>
<protein>
    <submittedName>
        <fullName evidence="2">Prenyltransferase/squalene oxidase-like repeat protein</fullName>
    </submittedName>
</protein>
<reference evidence="2 3" key="1">
    <citation type="submission" date="2019-03" db="EMBL/GenBank/DDBJ databases">
        <title>Genomic Encyclopedia of Type Strains, Phase III (KMG-III): the genomes of soil and plant-associated and newly described type strains.</title>
        <authorList>
            <person name="Whitman W."/>
        </authorList>
    </citation>
    <scope>NUCLEOTIDE SEQUENCE [LARGE SCALE GENOMIC DNA]</scope>
    <source>
        <strain evidence="2 3">VKMAc-2574</strain>
    </source>
</reference>
<feature type="region of interest" description="Disordered" evidence="1">
    <location>
        <begin position="89"/>
        <end position="112"/>
    </location>
</feature>
<gene>
    <name evidence="2" type="ORF">EV137_6119</name>
</gene>
<feature type="region of interest" description="Disordered" evidence="1">
    <location>
        <begin position="153"/>
        <end position="175"/>
    </location>
</feature>
<dbReference type="Gene3D" id="1.50.10.20">
    <property type="match status" value="1"/>
</dbReference>
<evidence type="ECO:0000313" key="3">
    <source>
        <dbReference type="Proteomes" id="UP000295060"/>
    </source>
</evidence>
<dbReference type="SUPFAM" id="SSF48239">
    <property type="entry name" value="Terpenoid cyclases/Protein prenyltransferases"/>
    <property type="match status" value="1"/>
</dbReference>
<accession>A0ABY2FC83</accession>
<comment type="caution">
    <text evidence="2">The sequence shown here is derived from an EMBL/GenBank/DDBJ whole genome shotgun (WGS) entry which is preliminary data.</text>
</comment>
<proteinExistence type="predicted"/>
<keyword evidence="3" id="KW-1185">Reference proteome</keyword>
<evidence type="ECO:0000313" key="2">
    <source>
        <dbReference type="EMBL" id="TDW88030.1"/>
    </source>
</evidence>
<dbReference type="InterPro" id="IPR008930">
    <property type="entry name" value="Terpenoid_cyclase/PrenylTrfase"/>
</dbReference>
<dbReference type="EMBL" id="SODU01000003">
    <property type="protein sequence ID" value="TDW88030.1"/>
    <property type="molecule type" value="Genomic_DNA"/>
</dbReference>
<evidence type="ECO:0000256" key="1">
    <source>
        <dbReference type="SAM" id="MobiDB-lite"/>
    </source>
</evidence>
<name>A0ABY2FC83_9ACTN</name>
<organism evidence="2 3">
    <name type="scientific">Kribbella pratensis</name>
    <dbReference type="NCBI Taxonomy" id="2512112"/>
    <lineage>
        <taxon>Bacteria</taxon>
        <taxon>Bacillati</taxon>
        <taxon>Actinomycetota</taxon>
        <taxon>Actinomycetes</taxon>
        <taxon>Propionibacteriales</taxon>
        <taxon>Kribbellaceae</taxon>
        <taxon>Kribbella</taxon>
    </lineage>
</organism>
<sequence length="318" mass="34794">MNTLLLGDPSPSLRWRAAVELEGATDDDDDVKAWQGEIAASPAVRSLLGRLAAAERPQDAGYLLCQLAYLGYRGPELAAAVDAIFSQQQPDGSWSLRPDDDRTAGKPSDGPRFVTMQTVVPLRGIAAAGFATDPRAEHAYEWLLRERLHDGSWPSGPKADLGGPGRPGPPEKEYRRLTRGEGCRSATTGAVACLALHPQRSRSDAARIGVDHLLARETRDESGLGWEVSRLVGLERAMGQLTFYVTVDPAFVLDLASRCGASTDDRQVQALVTWLESRRGPYGLWQHPTHPQLSRWLTFDLETTLRRINRVSLPVDPG</sequence>